<reference evidence="9" key="1">
    <citation type="journal article" date="2019" name="Int. J. Syst. Evol. Microbiol.">
        <title>The Global Catalogue of Microorganisms (GCM) 10K type strain sequencing project: providing services to taxonomists for standard genome sequencing and annotation.</title>
        <authorList>
            <consortium name="The Broad Institute Genomics Platform"/>
            <consortium name="The Broad Institute Genome Sequencing Center for Infectious Disease"/>
            <person name="Wu L."/>
            <person name="Ma J."/>
        </authorList>
    </citation>
    <scope>NUCLEOTIDE SEQUENCE [LARGE SCALE GENOMIC DNA]</scope>
    <source>
        <strain evidence="9">JCM 17657</strain>
    </source>
</reference>
<accession>A0ABP9HGV0</accession>
<dbReference type="RefSeq" id="WP_226030303.1">
    <property type="nucleotide sequence ID" value="NZ_BAABIV010000001.1"/>
</dbReference>
<dbReference type="PANTHER" id="PTHR21419">
    <property type="match status" value="1"/>
</dbReference>
<evidence type="ECO:0000256" key="4">
    <source>
        <dbReference type="ARBA" id="ARBA00022989"/>
    </source>
</evidence>
<feature type="region of interest" description="Disordered" evidence="6">
    <location>
        <begin position="60"/>
        <end position="105"/>
    </location>
</feature>
<keyword evidence="2" id="KW-0812">Transmembrane</keyword>
<dbReference type="InterPro" id="IPR045232">
    <property type="entry name" value="FAM234"/>
</dbReference>
<feature type="chain" id="PRO_5046891750" description="VCBS repeat-containing protein" evidence="7">
    <location>
        <begin position="32"/>
        <end position="977"/>
    </location>
</feature>
<dbReference type="SUPFAM" id="SSF69318">
    <property type="entry name" value="Integrin alpha N-terminal domain"/>
    <property type="match status" value="1"/>
</dbReference>
<proteinExistence type="predicted"/>
<evidence type="ECO:0000313" key="9">
    <source>
        <dbReference type="Proteomes" id="UP001500610"/>
    </source>
</evidence>
<feature type="compositionally biased region" description="Low complexity" evidence="6">
    <location>
        <begin position="76"/>
        <end position="91"/>
    </location>
</feature>
<dbReference type="InterPro" id="IPR028994">
    <property type="entry name" value="Integrin_alpha_N"/>
</dbReference>
<evidence type="ECO:0008006" key="10">
    <source>
        <dbReference type="Google" id="ProtNLM"/>
    </source>
</evidence>
<evidence type="ECO:0000256" key="2">
    <source>
        <dbReference type="ARBA" id="ARBA00022692"/>
    </source>
</evidence>
<dbReference type="Gene3D" id="2.130.10.130">
    <property type="entry name" value="Integrin alpha, N-terminal"/>
    <property type="match status" value="1"/>
</dbReference>
<name>A0ABP9HGV0_9ACTN</name>
<evidence type="ECO:0000256" key="5">
    <source>
        <dbReference type="ARBA" id="ARBA00023136"/>
    </source>
</evidence>
<comment type="caution">
    <text evidence="8">The sequence shown here is derived from an EMBL/GenBank/DDBJ whole genome shotgun (WGS) entry which is preliminary data.</text>
</comment>
<keyword evidence="4" id="KW-1133">Transmembrane helix</keyword>
<evidence type="ECO:0000256" key="7">
    <source>
        <dbReference type="SAM" id="SignalP"/>
    </source>
</evidence>
<evidence type="ECO:0000313" key="8">
    <source>
        <dbReference type="EMBL" id="GAA4970153.1"/>
    </source>
</evidence>
<evidence type="ECO:0000256" key="3">
    <source>
        <dbReference type="ARBA" id="ARBA00022729"/>
    </source>
</evidence>
<evidence type="ECO:0000256" key="6">
    <source>
        <dbReference type="SAM" id="MobiDB-lite"/>
    </source>
</evidence>
<feature type="signal peptide" evidence="7">
    <location>
        <begin position="1"/>
        <end position="31"/>
    </location>
</feature>
<dbReference type="Proteomes" id="UP001500610">
    <property type="component" value="Unassembled WGS sequence"/>
</dbReference>
<keyword evidence="9" id="KW-1185">Reference proteome</keyword>
<organism evidence="8 9">
    <name type="scientific">Streptomyces hyderabadensis</name>
    <dbReference type="NCBI Taxonomy" id="598549"/>
    <lineage>
        <taxon>Bacteria</taxon>
        <taxon>Bacillati</taxon>
        <taxon>Actinomycetota</taxon>
        <taxon>Actinomycetes</taxon>
        <taxon>Kitasatosporales</taxon>
        <taxon>Streptomycetaceae</taxon>
        <taxon>Streptomyces</taxon>
    </lineage>
</organism>
<protein>
    <recommendedName>
        <fullName evidence="10">VCBS repeat-containing protein</fullName>
    </recommendedName>
</protein>
<keyword evidence="3 7" id="KW-0732">Signal</keyword>
<keyword evidence="5" id="KW-0472">Membrane</keyword>
<dbReference type="PANTHER" id="PTHR21419:SF23">
    <property type="entry name" value="PROTEIN DEFECTIVE IN EXINE FORMATION 1"/>
    <property type="match status" value="1"/>
</dbReference>
<dbReference type="InterPro" id="IPR013517">
    <property type="entry name" value="FG-GAP"/>
</dbReference>
<dbReference type="EMBL" id="BAABIV010000001">
    <property type="protein sequence ID" value="GAA4970153.1"/>
    <property type="molecule type" value="Genomic_DNA"/>
</dbReference>
<comment type="subcellular location">
    <subcellularLocation>
        <location evidence="1">Membrane</location>
        <topology evidence="1">Single-pass membrane protein</topology>
    </subcellularLocation>
</comment>
<gene>
    <name evidence="8" type="ORF">GCM10023257_02530</name>
</gene>
<sequence>MRTHTSKRAVRLASALVAAGLTLTAAPHALAADTSTDAMRLTGKQADALAERMRVDVYGDDVPTEGADATDRSVDGAGTAGPSRSSGSTASSDEDAPVITRTSDLEGVRGVGATVPAADGGYFTVHSLGNVQLHRADGTTVWARTNTSYYEDWQVEPVRPWQSEPYPAHILTGYNAVSPLSPYSDQGYDTSDLTGDGTPDFVFSASVGDYPYRPFTSPGSSLPTGTFVTVLDGRTGETAWSKLYSYAALVKVVDGTLLVADSPRLNQNSAATETLTLTGIRFAADRDGKLTPSSTWTYDTEETVSAGWGALEDLGNGRVAASWNRFKSSDAAAHGHTLVLDTTDGSLVWQADNALYSRQLHLDASRDRLIALEQADVTDAVRYDIASYDLSTGERTTLDSRTNAVPTAMTVGDAARGGGDEYVVAESTLDSSQFVNAATIRVLDGADGSTAKWTHTTKRSAGNTRDGANVWRLDVADGSLVASSQDDRDLDAAENPGYTRYGALTVFNAKGAVKWEEKGVSASPMVHQVYRAGGGDFVRVIDLSQNIRTFKLGTGKAKNLTPLQGDLNYGQAVDLNGDRKKDVVAGGTSHGVWAWSGPSLVKGGEPKKLWETSVAGEVHDVQTGDVNGDGRPEIVVAADTATAVLDGATGHVLTTIEAGGGEFVRSVTVADVNGDGKDEILVPTDALRVYDARGRELWTYSAPESAGDVVFSDTAVGDGQVYTQYAGLGAFQLSEAAVNGVALDGRTGAVKWTADPQAPDAAADGRLRGAVLRKGVFASPKIPFADGHAVVNTWIAWADPTTEASTDAATPHVVVEIRDGRDGKVLHRTLGGSPWSYDNFLIDGQDDPLYLLSFGTFTGISADGSETFTTLTGPLRGAEFITGPGGRKLVAGGMDGGIGVWATKVLTSPEPFQAALSSVGIGGGRNYIAADLDGNGVDDLVSLNFDKSGYDRMAQQLGSRVFSPDNAIHRMATFTLS</sequence>
<dbReference type="Pfam" id="PF13517">
    <property type="entry name" value="FG-GAP_3"/>
    <property type="match status" value="1"/>
</dbReference>
<evidence type="ECO:0000256" key="1">
    <source>
        <dbReference type="ARBA" id="ARBA00004167"/>
    </source>
</evidence>